<reference evidence="2" key="1">
    <citation type="submission" date="2019-01" db="EMBL/GenBank/DDBJ databases">
        <title>Draft genome sequences of three monokaryotic isolates of the white-rot basidiomycete fungus Dichomitus squalens.</title>
        <authorList>
            <consortium name="DOE Joint Genome Institute"/>
            <person name="Lopez S.C."/>
            <person name="Andreopoulos B."/>
            <person name="Pangilinan J."/>
            <person name="Lipzen A."/>
            <person name="Riley R."/>
            <person name="Ahrendt S."/>
            <person name="Ng V."/>
            <person name="Barry K."/>
            <person name="Daum C."/>
            <person name="Grigoriev I.V."/>
            <person name="Hilden K.S."/>
            <person name="Makela M.R."/>
            <person name="de Vries R.P."/>
        </authorList>
    </citation>
    <scope>NUCLEOTIDE SEQUENCE [LARGE SCALE GENOMIC DNA]</scope>
    <source>
        <strain evidence="2">OM18370.1</strain>
    </source>
</reference>
<dbReference type="Proteomes" id="UP000292957">
    <property type="component" value="Unassembled WGS sequence"/>
</dbReference>
<evidence type="ECO:0000256" key="1">
    <source>
        <dbReference type="SAM" id="MobiDB-lite"/>
    </source>
</evidence>
<name>A0A4Q9M8X7_9APHY</name>
<proteinExistence type="predicted"/>
<dbReference type="AlphaFoldDB" id="A0A4Q9M8X7"/>
<feature type="region of interest" description="Disordered" evidence="1">
    <location>
        <begin position="52"/>
        <end position="123"/>
    </location>
</feature>
<organism evidence="2">
    <name type="scientific">Dichomitus squalens</name>
    <dbReference type="NCBI Taxonomy" id="114155"/>
    <lineage>
        <taxon>Eukaryota</taxon>
        <taxon>Fungi</taxon>
        <taxon>Dikarya</taxon>
        <taxon>Basidiomycota</taxon>
        <taxon>Agaricomycotina</taxon>
        <taxon>Agaricomycetes</taxon>
        <taxon>Polyporales</taxon>
        <taxon>Polyporaceae</taxon>
        <taxon>Dichomitus</taxon>
    </lineage>
</organism>
<dbReference type="EMBL" id="ML143501">
    <property type="protein sequence ID" value="TBU23580.1"/>
    <property type="molecule type" value="Genomic_DNA"/>
</dbReference>
<protein>
    <submittedName>
        <fullName evidence="2">Uncharacterized protein</fullName>
    </submittedName>
</protein>
<gene>
    <name evidence="2" type="ORF">BD311DRAFT_810645</name>
</gene>
<evidence type="ECO:0000313" key="2">
    <source>
        <dbReference type="EMBL" id="TBU23580.1"/>
    </source>
</evidence>
<accession>A0A4Q9M8X7</accession>
<sequence>MPSSPSATRTLVASAESLWLLTSAQEPDENGRGRCEGLELDIALRDVNDVGESPALANRRPTPVSDSSQPGAPAARINDASPSVGDLRRHPRRPCTPTPGCISGLARDSTRSSSKARRCDQEPSFLARAIYESSRPAGSARADTGAI</sequence>